<keyword evidence="3" id="KW-0472">Membrane</keyword>
<evidence type="ECO:0000256" key="3">
    <source>
        <dbReference type="SAM" id="Phobius"/>
    </source>
</evidence>
<keyword evidence="3" id="KW-1133">Transmembrane helix</keyword>
<organism evidence="4 5">
    <name type="scientific">Tistrella arctica</name>
    <dbReference type="NCBI Taxonomy" id="3133430"/>
    <lineage>
        <taxon>Bacteria</taxon>
        <taxon>Pseudomonadati</taxon>
        <taxon>Pseudomonadota</taxon>
        <taxon>Alphaproteobacteria</taxon>
        <taxon>Geminicoccales</taxon>
        <taxon>Geminicoccaceae</taxon>
        <taxon>Tistrella</taxon>
    </lineage>
</organism>
<dbReference type="Proteomes" id="UP001413721">
    <property type="component" value="Unassembled WGS sequence"/>
</dbReference>
<protein>
    <submittedName>
        <fullName evidence="4">Nuclease</fullName>
    </submittedName>
</protein>
<keyword evidence="3" id="KW-0812">Transmembrane</keyword>
<dbReference type="InterPro" id="IPR036737">
    <property type="entry name" value="OmpA-like_sf"/>
</dbReference>
<accession>A0ABU9YPK8</accession>
<dbReference type="RefSeq" id="WP_345938183.1">
    <property type="nucleotide sequence ID" value="NZ_JBBKTW010000008.1"/>
</dbReference>
<reference evidence="4 5" key="1">
    <citation type="submission" date="2024-03" db="EMBL/GenBank/DDBJ databases">
        <title>High-quality draft genome sequencing of Tistrella sp. BH-R2-4.</title>
        <authorList>
            <person name="Dong C."/>
        </authorList>
    </citation>
    <scope>NUCLEOTIDE SEQUENCE [LARGE SCALE GENOMIC DNA]</scope>
    <source>
        <strain evidence="4 5">BH-R2-4</strain>
    </source>
</reference>
<comment type="caution">
    <text evidence="4">The sequence shown here is derived from an EMBL/GenBank/DDBJ whole genome shotgun (WGS) entry which is preliminary data.</text>
</comment>
<name>A0ABU9YPK8_9PROT</name>
<dbReference type="SUPFAM" id="SSF103088">
    <property type="entry name" value="OmpA-like"/>
    <property type="match status" value="1"/>
</dbReference>
<dbReference type="Gene3D" id="3.30.1330.60">
    <property type="entry name" value="OmpA-like domain"/>
    <property type="match status" value="1"/>
</dbReference>
<evidence type="ECO:0000313" key="5">
    <source>
        <dbReference type="Proteomes" id="UP001413721"/>
    </source>
</evidence>
<keyword evidence="5" id="KW-1185">Reference proteome</keyword>
<evidence type="ECO:0000256" key="1">
    <source>
        <dbReference type="SAM" id="Coils"/>
    </source>
</evidence>
<evidence type="ECO:0000256" key="2">
    <source>
        <dbReference type="SAM" id="MobiDB-lite"/>
    </source>
</evidence>
<evidence type="ECO:0000313" key="4">
    <source>
        <dbReference type="EMBL" id="MEN2990749.1"/>
    </source>
</evidence>
<feature type="region of interest" description="Disordered" evidence="2">
    <location>
        <begin position="1"/>
        <end position="25"/>
    </location>
</feature>
<sequence length="360" mass="38142">MMRRSDAGFSHSGPSDGGPSDGGVRGNAASYRRGIVLGLTMAEIMLLLVFCLIIVASAVFARDARTIARMRDDLAEARVERERLLAEAQVMTQMLNTRPEIPADWQEVTRAAAAGRQFAQTGLTVSEAARAAPYWQALAPAAEAGTSPAAMVGQLAEAAALDAARAAHDLTGMTPDEMASLAAEARAARTAAAERSGDGEHRWPPIINLSEAGGYSFAIGSARIAPDFQAMLQGDVVKQLLDLTSRYRVDVIEVIGHTDEQTMGRGVSNLDRMLLPVLQARAQPGQLQPGDNAGLGMARAASVVDILKADPRLKGLTILPLSAGQAIMPGDHLADGTSTGDVKERRRIEIRVRRSTAMEG</sequence>
<proteinExistence type="predicted"/>
<feature type="region of interest" description="Disordered" evidence="2">
    <location>
        <begin position="182"/>
        <end position="203"/>
    </location>
</feature>
<dbReference type="EMBL" id="JBBKTW010000008">
    <property type="protein sequence ID" value="MEN2990749.1"/>
    <property type="molecule type" value="Genomic_DNA"/>
</dbReference>
<gene>
    <name evidence="4" type="ORF">WG926_20715</name>
</gene>
<feature type="compositionally biased region" description="Low complexity" evidence="2">
    <location>
        <begin position="182"/>
        <end position="194"/>
    </location>
</feature>
<keyword evidence="1" id="KW-0175">Coiled coil</keyword>
<feature type="coiled-coil region" evidence="1">
    <location>
        <begin position="67"/>
        <end position="94"/>
    </location>
</feature>
<feature type="compositionally biased region" description="Gly residues" evidence="2">
    <location>
        <begin position="15"/>
        <end position="25"/>
    </location>
</feature>
<feature type="transmembrane region" description="Helical" evidence="3">
    <location>
        <begin position="35"/>
        <end position="61"/>
    </location>
</feature>